<dbReference type="InterPro" id="IPR014358">
    <property type="entry name" value="Enoyl-ACP_Rdtase_NADH"/>
</dbReference>
<dbReference type="GO" id="GO:0006633">
    <property type="term" value="P:fatty acid biosynthetic process"/>
    <property type="evidence" value="ECO:0007669"/>
    <property type="project" value="UniProtKB-UniPathway"/>
</dbReference>
<keyword evidence="3 8" id="KW-0444">Lipid biosynthesis</keyword>
<evidence type="ECO:0000256" key="1">
    <source>
        <dbReference type="ARBA" id="ARBA00005194"/>
    </source>
</evidence>
<feature type="active site" description="Proton acceptor" evidence="9">
    <location>
        <position position="150"/>
    </location>
</feature>
<proteinExistence type="inferred from homology"/>
<dbReference type="GO" id="GO:0004318">
    <property type="term" value="F:enoyl-[acyl-carrier-protein] reductase (NADH) activity"/>
    <property type="evidence" value="ECO:0007669"/>
    <property type="project" value="UniProtKB-EC"/>
</dbReference>
<evidence type="ECO:0000256" key="8">
    <source>
        <dbReference type="PIRNR" id="PIRNR000094"/>
    </source>
</evidence>
<gene>
    <name evidence="12" type="ORF">SAMN05192539_101393</name>
</gene>
<keyword evidence="7 8" id="KW-0275">Fatty acid biosynthesis</keyword>
<comment type="similarity">
    <text evidence="2 8">Belongs to the short-chain dehydrogenases/reductases (SDR) family. FabI subfamily.</text>
</comment>
<dbReference type="UniPathway" id="UPA00094"/>
<dbReference type="AlphaFoldDB" id="A0A1H6ZXG9"/>
<dbReference type="PRINTS" id="PR00081">
    <property type="entry name" value="GDHRDH"/>
</dbReference>
<organism evidence="12 13">
    <name type="scientific">Paraburkholderia diazotrophica</name>
    <dbReference type="NCBI Taxonomy" id="667676"/>
    <lineage>
        <taxon>Bacteria</taxon>
        <taxon>Pseudomonadati</taxon>
        <taxon>Pseudomonadota</taxon>
        <taxon>Betaproteobacteria</taxon>
        <taxon>Burkholderiales</taxon>
        <taxon>Burkholderiaceae</taxon>
        <taxon>Paraburkholderia</taxon>
    </lineage>
</organism>
<dbReference type="EC" id="1.3.1.9" evidence="8"/>
<feature type="binding site" evidence="11">
    <location>
        <begin position="24"/>
        <end position="25"/>
    </location>
    <ligand>
        <name>NAD(+)</name>
        <dbReference type="ChEBI" id="CHEBI:57540"/>
    </ligand>
</feature>
<reference evidence="13" key="1">
    <citation type="submission" date="2016-10" db="EMBL/GenBank/DDBJ databases">
        <authorList>
            <person name="Varghese N."/>
            <person name="Submissions S."/>
        </authorList>
    </citation>
    <scope>NUCLEOTIDE SEQUENCE [LARGE SCALE GENOMIC DNA]</scope>
    <source>
        <strain evidence="13">LMG 26031</strain>
    </source>
</reference>
<evidence type="ECO:0000313" key="13">
    <source>
        <dbReference type="Proteomes" id="UP000198866"/>
    </source>
</evidence>
<protein>
    <recommendedName>
        <fullName evidence="8">Enoyl-[acyl-carrier-protein] reductase [NADH]</fullName>
        <ecNumber evidence="8">1.3.1.9</ecNumber>
    </recommendedName>
</protein>
<dbReference type="STRING" id="667676.SAMN05192539_101393"/>
<dbReference type="Pfam" id="PF13561">
    <property type="entry name" value="adh_short_C2"/>
    <property type="match status" value="1"/>
</dbReference>
<dbReference type="InterPro" id="IPR036291">
    <property type="entry name" value="NAD(P)-bd_dom_sf"/>
</dbReference>
<evidence type="ECO:0000256" key="10">
    <source>
        <dbReference type="PIRSR" id="PIRSR000094-2"/>
    </source>
</evidence>
<evidence type="ECO:0000256" key="7">
    <source>
        <dbReference type="ARBA" id="ARBA00023160"/>
    </source>
</evidence>
<feature type="binding site" evidence="11">
    <location>
        <position position="167"/>
    </location>
    <ligand>
        <name>NAD(+)</name>
        <dbReference type="ChEBI" id="CHEBI:57540"/>
    </ligand>
</feature>
<evidence type="ECO:0000256" key="2">
    <source>
        <dbReference type="ARBA" id="ARBA00009233"/>
    </source>
</evidence>
<dbReference type="PANTHER" id="PTHR43159">
    <property type="entry name" value="ENOYL-[ACYL-CARRIER-PROTEIN] REDUCTASE"/>
    <property type="match status" value="1"/>
</dbReference>
<evidence type="ECO:0000256" key="5">
    <source>
        <dbReference type="ARBA" id="ARBA00023002"/>
    </source>
</evidence>
<dbReference type="NCBIfam" id="NF005717">
    <property type="entry name" value="PRK07533.1"/>
    <property type="match status" value="1"/>
</dbReference>
<evidence type="ECO:0000256" key="3">
    <source>
        <dbReference type="ARBA" id="ARBA00022516"/>
    </source>
</evidence>
<dbReference type="EMBL" id="FNYE01000013">
    <property type="protein sequence ID" value="SEJ57346.1"/>
    <property type="molecule type" value="Genomic_DNA"/>
</dbReference>
<keyword evidence="5 8" id="KW-0560">Oxidoreductase</keyword>
<evidence type="ECO:0000313" key="12">
    <source>
        <dbReference type="EMBL" id="SEJ57346.1"/>
    </source>
</evidence>
<comment type="catalytic activity">
    <reaction evidence="8">
        <text>a 2,3-saturated acyl-[ACP] + NAD(+) = a (2E)-enoyl-[ACP] + NADH + H(+)</text>
        <dbReference type="Rhea" id="RHEA:10240"/>
        <dbReference type="Rhea" id="RHEA-COMP:9925"/>
        <dbReference type="Rhea" id="RHEA-COMP:9926"/>
        <dbReference type="ChEBI" id="CHEBI:15378"/>
        <dbReference type="ChEBI" id="CHEBI:57540"/>
        <dbReference type="ChEBI" id="CHEBI:57945"/>
        <dbReference type="ChEBI" id="CHEBI:78784"/>
        <dbReference type="ChEBI" id="CHEBI:78785"/>
        <dbReference type="EC" id="1.3.1.9"/>
    </reaction>
</comment>
<feature type="binding site" evidence="11">
    <location>
        <begin position="69"/>
        <end position="70"/>
    </location>
    <ligand>
        <name>NAD(+)</name>
        <dbReference type="ChEBI" id="CHEBI:57540"/>
    </ligand>
</feature>
<dbReference type="PANTHER" id="PTHR43159:SF2">
    <property type="entry name" value="ENOYL-[ACYL-CARRIER-PROTEIN] REDUCTASE [NADH], CHLOROPLASTIC"/>
    <property type="match status" value="1"/>
</dbReference>
<dbReference type="Gene3D" id="1.10.8.400">
    <property type="entry name" value="Enoyl acyl carrier protein reductase"/>
    <property type="match status" value="1"/>
</dbReference>
<evidence type="ECO:0000256" key="11">
    <source>
        <dbReference type="PIRSR" id="PIRSR000094-3"/>
    </source>
</evidence>
<keyword evidence="8 11" id="KW-0520">NAD</keyword>
<feature type="binding site" evidence="10">
    <location>
        <position position="100"/>
    </location>
    <ligand>
        <name>substrate</name>
    </ligand>
</feature>
<dbReference type="CDD" id="cd05372">
    <property type="entry name" value="ENR_SDR"/>
    <property type="match status" value="1"/>
</dbReference>
<evidence type="ECO:0000256" key="4">
    <source>
        <dbReference type="ARBA" id="ARBA00022832"/>
    </source>
</evidence>
<dbReference type="RefSeq" id="WP_090867478.1">
    <property type="nucleotide sequence ID" value="NZ_FNYE01000013.1"/>
</dbReference>
<dbReference type="Proteomes" id="UP000198866">
    <property type="component" value="Unassembled WGS sequence"/>
</dbReference>
<keyword evidence="6" id="KW-0443">Lipid metabolism</keyword>
<accession>A0A1H6ZXG9</accession>
<sequence>MDKPTGQPLAQRKVLIIGIANEHSIAYGCARAFRELGAELAITYLNDKAKTYVEPLAQELGASLLLPLDVSKPGELEAVFDAVRNEWGRLDVALHSIAFAPKADLQGGLLNSSAEGFSVAMDISCHSFIRMARLAAPLMDEGGSMFAMSYLGATRVVPNYDLMGPVKAALEASCRYLAHELGPKHIRVHPISPGPLKTRAASGLKDFDLLLNEAAERAPIGELVDIMDVGYTCAFLATPYARRVTGNTVFVDGGVNIVG</sequence>
<evidence type="ECO:0000256" key="9">
    <source>
        <dbReference type="PIRSR" id="PIRSR000094-1"/>
    </source>
</evidence>
<dbReference type="SUPFAM" id="SSF51735">
    <property type="entry name" value="NAD(P)-binding Rossmann-fold domains"/>
    <property type="match status" value="1"/>
</dbReference>
<feature type="binding site" evidence="11">
    <location>
        <position position="18"/>
    </location>
    <ligand>
        <name>NAD(+)</name>
        <dbReference type="ChEBI" id="CHEBI:57540"/>
    </ligand>
</feature>
<evidence type="ECO:0000256" key="6">
    <source>
        <dbReference type="ARBA" id="ARBA00023098"/>
    </source>
</evidence>
<dbReference type="Gene3D" id="3.40.50.720">
    <property type="entry name" value="NAD(P)-binding Rossmann-like Domain"/>
    <property type="match status" value="1"/>
</dbReference>
<name>A0A1H6ZXG9_9BURK</name>
<dbReference type="InterPro" id="IPR002347">
    <property type="entry name" value="SDR_fam"/>
</dbReference>
<keyword evidence="13" id="KW-1185">Reference proteome</keyword>
<dbReference type="PIRSF" id="PIRSF000094">
    <property type="entry name" value="Enoyl-ACP_rdct"/>
    <property type="match status" value="1"/>
</dbReference>
<feature type="active site" description="Proton acceptor" evidence="9">
    <location>
        <position position="160"/>
    </location>
</feature>
<keyword evidence="4" id="KW-0276">Fatty acid metabolism</keyword>
<feature type="binding site" evidence="11">
    <location>
        <position position="97"/>
    </location>
    <ligand>
        <name>NAD(+)</name>
        <dbReference type="ChEBI" id="CHEBI:57540"/>
    </ligand>
</feature>
<comment type="pathway">
    <text evidence="1">Lipid metabolism; fatty acid biosynthesis.</text>
</comment>
<dbReference type="OrthoDB" id="9803628at2"/>